<feature type="compositionally biased region" description="Polar residues" evidence="7">
    <location>
        <begin position="1"/>
        <end position="13"/>
    </location>
</feature>
<evidence type="ECO:0000256" key="2">
    <source>
        <dbReference type="ARBA" id="ARBA00010276"/>
    </source>
</evidence>
<gene>
    <name evidence="9" type="ORF">SSX86_010578</name>
</gene>
<dbReference type="InterPro" id="IPR045035">
    <property type="entry name" value="YSL-like"/>
</dbReference>
<evidence type="ECO:0000256" key="1">
    <source>
        <dbReference type="ARBA" id="ARBA00004141"/>
    </source>
</evidence>
<feature type="transmembrane region" description="Helical" evidence="8">
    <location>
        <begin position="37"/>
        <end position="59"/>
    </location>
</feature>
<organism evidence="9 10">
    <name type="scientific">Deinandra increscens subsp. villosa</name>
    <dbReference type="NCBI Taxonomy" id="3103831"/>
    <lineage>
        <taxon>Eukaryota</taxon>
        <taxon>Viridiplantae</taxon>
        <taxon>Streptophyta</taxon>
        <taxon>Embryophyta</taxon>
        <taxon>Tracheophyta</taxon>
        <taxon>Spermatophyta</taxon>
        <taxon>Magnoliopsida</taxon>
        <taxon>eudicotyledons</taxon>
        <taxon>Gunneridae</taxon>
        <taxon>Pentapetalae</taxon>
        <taxon>asterids</taxon>
        <taxon>campanulids</taxon>
        <taxon>Asterales</taxon>
        <taxon>Asteraceae</taxon>
        <taxon>Asteroideae</taxon>
        <taxon>Heliantheae alliance</taxon>
        <taxon>Madieae</taxon>
        <taxon>Madiinae</taxon>
        <taxon>Deinandra</taxon>
    </lineage>
</organism>
<evidence type="ECO:0000256" key="7">
    <source>
        <dbReference type="SAM" id="MobiDB-lite"/>
    </source>
</evidence>
<evidence type="ECO:0000313" key="9">
    <source>
        <dbReference type="EMBL" id="KAK9070178.1"/>
    </source>
</evidence>
<keyword evidence="4 8" id="KW-0812">Transmembrane</keyword>
<dbReference type="GO" id="GO:0016020">
    <property type="term" value="C:membrane"/>
    <property type="evidence" value="ECO:0007669"/>
    <property type="project" value="UniProtKB-SubCell"/>
</dbReference>
<proteinExistence type="inferred from homology"/>
<dbReference type="Pfam" id="PF03169">
    <property type="entry name" value="OPT"/>
    <property type="match status" value="1"/>
</dbReference>
<dbReference type="NCBIfam" id="TIGR00728">
    <property type="entry name" value="OPT_sfam"/>
    <property type="match status" value="1"/>
</dbReference>
<protein>
    <recommendedName>
        <fullName evidence="11">Metal-nicotianamine transporter YSL7</fullName>
    </recommendedName>
</protein>
<sequence>MATEPPSSTAPQQDNDEDDLHNKDVDSIERIFESKKLNLTTGIIPSLNVSAGLLGFFFVKTWTKFLDKSGGFGSYLFGMSEVIAKQSNEANSAQNIKNPSLAWMIAFLFIVSFLGLFSVVPLRKIMIIDFKLIYPSGTATAHLINSFHTPQGAKLARKQVRTLGKFFSMSFLWGFFQWFFTGGDDCGFASFPTLGLKAYENKFYFDFSATYVGVGMICPYLINVSLLVGAILSWGIMWPLINEKKGDWYPADLKSSSLHGLQGYRVFIGIAMILGDGLYNFIKVLGYTLFGLYHQFSKDKTKGEPVSGNSSPDLPSLSYDDQRRTRIFLKDQIPNWIAIVGYLTIAVVSVITLPHIFHQLKWYYIAVIYIFAPVFAFCNAYGCGLTDWSLASTYGKLAIFVIGAWAGGSNGGVLAGLAACGVMMNIVSTASDLTQDFKTGYMTLASPRSMFVSQVIGTAMGCIISPCVFWLFYNAFHDLGVPGSQYPAPYGLIFRNMAILGVEGFSTLPDKCLMLCYIFFGFAIFVNGVRDLVGKNRARFIPIPMAMAIPFYIGGYFAIDMCVGSLILFIWSKVNKAKAAAFGPAVASGLICGDGIWTLPSSILALVGVNPPICMKFLSRSTNVKVDSFLAS</sequence>
<comment type="caution">
    <text evidence="9">The sequence shown here is derived from an EMBL/GenBank/DDBJ whole genome shotgun (WGS) entry which is preliminary data.</text>
</comment>
<dbReference type="PANTHER" id="PTHR31645:SF22">
    <property type="entry name" value="METAL-NICOTIANAMINE TRANSPORTER YSL7-RELATED"/>
    <property type="match status" value="1"/>
</dbReference>
<feature type="transmembrane region" description="Helical" evidence="8">
    <location>
        <begin position="333"/>
        <end position="356"/>
    </location>
</feature>
<evidence type="ECO:0000256" key="5">
    <source>
        <dbReference type="ARBA" id="ARBA00022989"/>
    </source>
</evidence>
<dbReference type="AlphaFoldDB" id="A0AAP0DFJ0"/>
<feature type="transmembrane region" description="Helical" evidence="8">
    <location>
        <begin position="549"/>
        <end position="571"/>
    </location>
</feature>
<feature type="transmembrane region" description="Helical" evidence="8">
    <location>
        <begin position="220"/>
        <end position="241"/>
    </location>
</feature>
<evidence type="ECO:0000256" key="3">
    <source>
        <dbReference type="ARBA" id="ARBA00022448"/>
    </source>
</evidence>
<keyword evidence="10" id="KW-1185">Reference proteome</keyword>
<dbReference type="EMBL" id="JBCNJP010000012">
    <property type="protein sequence ID" value="KAK9070178.1"/>
    <property type="molecule type" value="Genomic_DNA"/>
</dbReference>
<feature type="region of interest" description="Disordered" evidence="7">
    <location>
        <begin position="1"/>
        <end position="21"/>
    </location>
</feature>
<feature type="transmembrane region" description="Helical" evidence="8">
    <location>
        <begin position="451"/>
        <end position="476"/>
    </location>
</feature>
<comment type="similarity">
    <text evidence="2">Belongs to the YSL (TC 2.A.67.2) family.</text>
</comment>
<accession>A0AAP0DFJ0</accession>
<evidence type="ECO:0000256" key="4">
    <source>
        <dbReference type="ARBA" id="ARBA00022692"/>
    </source>
</evidence>
<feature type="transmembrane region" description="Helical" evidence="8">
    <location>
        <begin position="261"/>
        <end position="282"/>
    </location>
</feature>
<evidence type="ECO:0008006" key="11">
    <source>
        <dbReference type="Google" id="ProtNLM"/>
    </source>
</evidence>
<evidence type="ECO:0000256" key="6">
    <source>
        <dbReference type="ARBA" id="ARBA00023136"/>
    </source>
</evidence>
<keyword evidence="3" id="KW-0813">Transport</keyword>
<dbReference type="GO" id="GO:0035673">
    <property type="term" value="F:oligopeptide transmembrane transporter activity"/>
    <property type="evidence" value="ECO:0007669"/>
    <property type="project" value="InterPro"/>
</dbReference>
<dbReference type="PANTHER" id="PTHR31645">
    <property type="entry name" value="OLIGOPEPTIDE TRANSPORTER YGL114W-RELATED"/>
    <property type="match status" value="1"/>
</dbReference>
<name>A0AAP0DFJ0_9ASTR</name>
<feature type="transmembrane region" description="Helical" evidence="8">
    <location>
        <begin position="512"/>
        <end position="529"/>
    </location>
</feature>
<dbReference type="Proteomes" id="UP001408789">
    <property type="component" value="Unassembled WGS sequence"/>
</dbReference>
<dbReference type="InterPro" id="IPR004813">
    <property type="entry name" value="OPT"/>
</dbReference>
<comment type="subcellular location">
    <subcellularLocation>
        <location evidence="1">Membrane</location>
        <topology evidence="1">Multi-pass membrane protein</topology>
    </subcellularLocation>
</comment>
<feature type="transmembrane region" description="Helical" evidence="8">
    <location>
        <begin position="101"/>
        <end position="122"/>
    </location>
</feature>
<reference evidence="9 10" key="1">
    <citation type="submission" date="2024-04" db="EMBL/GenBank/DDBJ databases">
        <title>The reference genome of an endangered Asteraceae, Deinandra increscens subsp. villosa, native to the Central Coast of California.</title>
        <authorList>
            <person name="Guilliams M."/>
            <person name="Hasenstab-Lehman K."/>
            <person name="Meyer R."/>
            <person name="Mcevoy S."/>
        </authorList>
    </citation>
    <scope>NUCLEOTIDE SEQUENCE [LARGE SCALE GENOMIC DNA]</scope>
    <source>
        <tissue evidence="9">Leaf</tissue>
    </source>
</reference>
<keyword evidence="5 8" id="KW-1133">Transmembrane helix</keyword>
<evidence type="ECO:0000256" key="8">
    <source>
        <dbReference type="SAM" id="Phobius"/>
    </source>
</evidence>
<keyword evidence="6 8" id="KW-0472">Membrane</keyword>
<evidence type="ECO:0000313" key="10">
    <source>
        <dbReference type="Proteomes" id="UP001408789"/>
    </source>
</evidence>
<feature type="transmembrane region" description="Helical" evidence="8">
    <location>
        <begin position="362"/>
        <end position="381"/>
    </location>
</feature>